<feature type="coiled-coil region" evidence="1">
    <location>
        <begin position="1466"/>
        <end position="1493"/>
    </location>
</feature>
<dbReference type="RefSeq" id="XP_065659750.1">
    <property type="nucleotide sequence ID" value="XM_065803678.1"/>
</dbReference>
<protein>
    <submittedName>
        <fullName evidence="5">Uncharacterized protein LOC101239070 isoform X3</fullName>
    </submittedName>
</protein>
<evidence type="ECO:0000256" key="1">
    <source>
        <dbReference type="SAM" id="Coils"/>
    </source>
</evidence>
<dbReference type="GeneID" id="101239070"/>
<keyword evidence="4" id="KW-1185">Reference proteome</keyword>
<sequence>MLVLLLFLVESISNIETLGYRQTLPKKFSFETLSTFADLPPFFDVLGCRITVEKNNNQNCVRIFKPKLKCPGFSLAKVFKFLSNQVDLDSLTNRNFPSGVFEVKRFEINSCNSQKKNVLFFCEVVESFHVINDKIQIAEGGKLELTFDLKRPFRFNHIGFKIDGKINIANKLTVEVQVNKVQGLSSSSLSLKANQINVIDFSEAFLENNNDLSEEALFSQGGMFSNILNVKIKIMRYEDRSYKLIAEGEMRISGLSSIYAQLFIQKPNDSPIGVGIVASLKNVNPLNIISLITKKPLNEINILKNLQLDITVEFATKNLANLKDSALNKKSAFNPNKLDSLSKGTLISFSYPARNFLSNIGSHINALKEILFQIKITSKKLNFVFPTNIFDDGLKILATLAPNAFRLLNSYLFKSNFKIIFNKYDIDIKTKQVEISISVPEKISLGDNILSVENTTIELKLNPQEFNFILEADLKLSDTLIKIKVVKLGNKFVLNGDIPMLTLNQLIKIFGTEEISKMISKIPKFKFEFINLGLSAEFGENARALRLKGTAVFNDWKDMAFEGFVIMKQVPGYKHNLSKRFIPRSRNQYINQSSLVIDSHIYEDSYEPRVEGEEENREENVETPPEIDGSAFESGSDSNSKDPSRNLNQKRRMMANKQMGLAFVIKDIKFDQIAALFFDGESSFTNWISLDIALTISNTESKEFTLKEVNEELKTVERGIYLIGKMRLPNNCLSNVLCDFVKQKLPPMSTLFVAAGYKDHFFFRAGYDGIINLSENLDLNSIYLGVSIKMGIIEISLNGKLTLRMKENLLTFEVSIGVDITGGLRVSGKMIGMWSEPFSTPYIAVGNAEVSITIQLPFLIRSFELSGEVHLGKSGKEIVAKAGVGIDMTGRDNYFYGDINELSLGAFCRAFDYNLNLPKVILDSGFKELSIGYSFLEKRLANRFLKAGFHLKGTLNILGLIAKTKVEIEASKLLIDCELLPIGTSSSYFELTRSLTDNLNGPKVFINISQKSVKVFIKGAIRLLNISSAVTIDIDNNGLKFYVEGNLFNLFYVNLKVEASYGNKMSLDKAGFKVSACLSTDIANNANKITNNGLEDAVKKVNGIVSYAEKKLKRYSAQHNEFVSKKESLSNIRNKLFDKMTVTFGKIEEYQSKVGSSCTDQCHRKTGYFAKNWCSANCLLDKGEASIKIEGKKKKQNVRSMVYESFEEFFGPFDWIKEQGEKLLNTAKEGFITVGNKIVDVANDAYEGVKAGFEIVKDAAVSLVKKIIDIHLVCFNTSLEIASKACFGVKVNVTVVGSQKLIDIDICFQTGFISAIAKKISDFFYSGIEALEENIEVIKSKFGFYGKKVKELSKKKLWIEKKSKKLKEQVNMDDVDSDEMTNDISDGITRKNNLYKNITMDEIKRQIYNENHIVSLTDVDVLDALDIYPDYTLEFNFSKNESVDVNDLAQQIVGEKNKCELAQGLVRNYEKISNQLNEMLSFLENQKQLHKKQCLDFDHKFNSLERVAIKKCKHAKCNKIQRQKLVFLAHSLTHAHVTRAKKLDEDFEAIGKRFVQSEKEAMARNIDSSGMTLETFLSKLKYSTETASLIPSKTDEYRSRLNASFTAVQNLLVSDDLPYKSVALSFQSMKSDLAFIRENIPCAA</sequence>
<keyword evidence="1" id="KW-0175">Coiled coil</keyword>
<name>A0ABM4CDI4_HYDVU</name>
<feature type="region of interest" description="Disordered" evidence="2">
    <location>
        <begin position="607"/>
        <end position="647"/>
    </location>
</feature>
<feature type="chain" id="PRO_5045196025" evidence="3">
    <location>
        <begin position="18"/>
        <end position="1644"/>
    </location>
</feature>
<evidence type="ECO:0000313" key="5">
    <source>
        <dbReference type="RefSeq" id="XP_065659750.1"/>
    </source>
</evidence>
<accession>A0ABM4CDI4</accession>
<evidence type="ECO:0000256" key="3">
    <source>
        <dbReference type="SAM" id="SignalP"/>
    </source>
</evidence>
<organism evidence="4 5">
    <name type="scientific">Hydra vulgaris</name>
    <name type="common">Hydra</name>
    <name type="synonym">Hydra attenuata</name>
    <dbReference type="NCBI Taxonomy" id="6087"/>
    <lineage>
        <taxon>Eukaryota</taxon>
        <taxon>Metazoa</taxon>
        <taxon>Cnidaria</taxon>
        <taxon>Hydrozoa</taxon>
        <taxon>Hydroidolina</taxon>
        <taxon>Anthoathecata</taxon>
        <taxon>Aplanulata</taxon>
        <taxon>Hydridae</taxon>
        <taxon>Hydra</taxon>
    </lineage>
</organism>
<feature type="signal peptide" evidence="3">
    <location>
        <begin position="1"/>
        <end position="17"/>
    </location>
</feature>
<reference evidence="5" key="1">
    <citation type="submission" date="2025-08" db="UniProtKB">
        <authorList>
            <consortium name="RefSeq"/>
        </authorList>
    </citation>
    <scope>IDENTIFICATION</scope>
</reference>
<evidence type="ECO:0000313" key="4">
    <source>
        <dbReference type="Proteomes" id="UP001652625"/>
    </source>
</evidence>
<proteinExistence type="predicted"/>
<keyword evidence="3" id="KW-0732">Signal</keyword>
<evidence type="ECO:0000256" key="2">
    <source>
        <dbReference type="SAM" id="MobiDB-lite"/>
    </source>
</evidence>
<gene>
    <name evidence="5" type="primary">LOC101239070</name>
</gene>
<dbReference type="Proteomes" id="UP001652625">
    <property type="component" value="Chromosome 08"/>
</dbReference>